<dbReference type="SMART" id="SM00219">
    <property type="entry name" value="TyrKc"/>
    <property type="match status" value="1"/>
</dbReference>
<dbReference type="PIRSF" id="PIRSF000615">
    <property type="entry name" value="TyrPK_CSF1-R"/>
    <property type="match status" value="1"/>
</dbReference>
<dbReference type="GO" id="GO:0002244">
    <property type="term" value="P:hematopoietic progenitor cell differentiation"/>
    <property type="evidence" value="ECO:0007669"/>
    <property type="project" value="TreeGrafter"/>
</dbReference>
<dbReference type="Pfam" id="PF25305">
    <property type="entry name" value="Ig_PDGFR_d4"/>
    <property type="match status" value="1"/>
</dbReference>
<evidence type="ECO:0000256" key="23">
    <source>
        <dbReference type="PROSITE-ProRule" id="PRU10141"/>
    </source>
</evidence>
<keyword evidence="9 19" id="KW-0418">Kinase</keyword>
<dbReference type="InterPro" id="IPR050122">
    <property type="entry name" value="RTK"/>
</dbReference>
<dbReference type="GeneTree" id="ENSGT00940000155626"/>
<evidence type="ECO:0000313" key="28">
    <source>
        <dbReference type="Proteomes" id="UP000314986"/>
    </source>
</evidence>
<dbReference type="FunFam" id="3.30.200.20:FF:000025">
    <property type="entry name" value="Platelet-derived growth factor receptor alpha"/>
    <property type="match status" value="1"/>
</dbReference>
<dbReference type="SMART" id="SM00408">
    <property type="entry name" value="IGc2"/>
    <property type="match status" value="3"/>
</dbReference>
<evidence type="ECO:0000259" key="26">
    <source>
        <dbReference type="PROSITE" id="PS50835"/>
    </source>
</evidence>
<keyword evidence="8 19" id="KW-0547">Nucleotide-binding</keyword>
<evidence type="ECO:0000256" key="10">
    <source>
        <dbReference type="ARBA" id="ARBA00022840"/>
    </source>
</evidence>
<keyword evidence="10 19" id="KW-0067">ATP-binding</keyword>
<reference evidence="27" key="4">
    <citation type="submission" date="2025-08" db="UniProtKB">
        <authorList>
            <consortium name="Ensembl"/>
        </authorList>
    </citation>
    <scope>IDENTIFICATION</scope>
</reference>
<dbReference type="FunCoup" id="A0A4W3IPF0">
    <property type="interactions" value="85"/>
</dbReference>
<reference evidence="27" key="5">
    <citation type="submission" date="2025-09" db="UniProtKB">
        <authorList>
            <consortium name="Ensembl"/>
        </authorList>
    </citation>
    <scope>IDENTIFICATION</scope>
</reference>
<comment type="subcellular location">
    <subcellularLocation>
        <location evidence="1">Cell membrane</location>
        <topology evidence="1">Single-pass type I membrane protein</topology>
    </subcellularLocation>
</comment>
<evidence type="ECO:0000256" key="20">
    <source>
        <dbReference type="PIRSR" id="PIRSR000615-1"/>
    </source>
</evidence>
<evidence type="ECO:0000256" key="2">
    <source>
        <dbReference type="ARBA" id="ARBA00022475"/>
    </source>
</evidence>
<dbReference type="InterPro" id="IPR003598">
    <property type="entry name" value="Ig_sub2"/>
</dbReference>
<feature type="domain" description="Protein kinase" evidence="25">
    <location>
        <begin position="575"/>
        <end position="912"/>
    </location>
</feature>
<evidence type="ECO:0000256" key="1">
    <source>
        <dbReference type="ARBA" id="ARBA00004251"/>
    </source>
</evidence>
<reference evidence="28" key="2">
    <citation type="journal article" date="2007" name="PLoS Biol.">
        <title>Survey sequencing and comparative analysis of the elephant shark (Callorhinchus milii) genome.</title>
        <authorList>
            <person name="Venkatesh B."/>
            <person name="Kirkness E.F."/>
            <person name="Loh Y.H."/>
            <person name="Halpern A.L."/>
            <person name="Lee A.P."/>
            <person name="Johnson J."/>
            <person name="Dandona N."/>
            <person name="Viswanathan L.D."/>
            <person name="Tay A."/>
            <person name="Venter J.C."/>
            <person name="Strausberg R.L."/>
            <person name="Brenner S."/>
        </authorList>
    </citation>
    <scope>NUCLEOTIDE SEQUENCE [LARGE SCALE GENOMIC DNA]</scope>
</reference>
<dbReference type="InterPro" id="IPR013783">
    <property type="entry name" value="Ig-like_fold"/>
</dbReference>
<feature type="binding site" evidence="21">
    <location>
        <position position="780"/>
    </location>
    <ligand>
        <name>ATP</name>
        <dbReference type="ChEBI" id="CHEBI:30616"/>
    </ligand>
</feature>
<dbReference type="Gene3D" id="3.30.200.20">
    <property type="entry name" value="Phosphorylase Kinase, domain 1"/>
    <property type="match status" value="1"/>
</dbReference>
<evidence type="ECO:0000256" key="19">
    <source>
        <dbReference type="PIRNR" id="PIRNR500951"/>
    </source>
</evidence>
<feature type="domain" description="Ig-like" evidence="26">
    <location>
        <begin position="114"/>
        <end position="199"/>
    </location>
</feature>
<feature type="binding site" evidence="22">
    <location>
        <position position="794"/>
    </location>
    <ligand>
        <name>Mg(2+)</name>
        <dbReference type="ChEBI" id="CHEBI:18420"/>
    </ligand>
</feature>
<evidence type="ECO:0000256" key="24">
    <source>
        <dbReference type="SAM" id="MobiDB-lite"/>
    </source>
</evidence>
<dbReference type="PROSITE" id="PS00109">
    <property type="entry name" value="PROTEIN_KINASE_TYR"/>
    <property type="match status" value="1"/>
</dbReference>
<dbReference type="GO" id="GO:0038109">
    <property type="term" value="P:Kit signaling pathway"/>
    <property type="evidence" value="ECO:0007669"/>
    <property type="project" value="InterPro"/>
</dbReference>
<dbReference type="OMA" id="ANEECEW"/>
<comment type="similarity">
    <text evidence="19">Belongs to the protein kinase superfamily. Tyr protein kinase family. CSF-1/PDGF receptor subfamily.</text>
</comment>
<reference evidence="28" key="1">
    <citation type="journal article" date="2006" name="Science">
        <title>Ancient noncoding elements conserved in the human genome.</title>
        <authorList>
            <person name="Venkatesh B."/>
            <person name="Kirkness E.F."/>
            <person name="Loh Y.H."/>
            <person name="Halpern A.L."/>
            <person name="Lee A.P."/>
            <person name="Johnson J."/>
            <person name="Dandona N."/>
            <person name="Viswanathan L.D."/>
            <person name="Tay A."/>
            <person name="Venter J.C."/>
            <person name="Strausberg R.L."/>
            <person name="Brenner S."/>
        </authorList>
    </citation>
    <scope>NUCLEOTIDE SEQUENCE [LARGE SCALE GENOMIC DNA]</scope>
</reference>
<keyword evidence="17" id="KW-0393">Immunoglobulin domain</keyword>
<evidence type="ECO:0000256" key="16">
    <source>
        <dbReference type="ARBA" id="ARBA00023180"/>
    </source>
</evidence>
<keyword evidence="19 22" id="KW-0460">Magnesium</keyword>
<dbReference type="PROSITE" id="PS00107">
    <property type="entry name" value="PROTEIN_KINASE_ATP"/>
    <property type="match status" value="1"/>
</dbReference>
<dbReference type="PROSITE" id="PS50011">
    <property type="entry name" value="PROTEIN_KINASE_DOM"/>
    <property type="match status" value="1"/>
</dbReference>
<keyword evidence="15 19" id="KW-0675">Receptor</keyword>
<dbReference type="AlphaFoldDB" id="A0A4W3IPF0"/>
<dbReference type="InterPro" id="IPR027263">
    <property type="entry name" value="SCGF_receptor"/>
</dbReference>
<evidence type="ECO:0000256" key="12">
    <source>
        <dbReference type="ARBA" id="ARBA00023136"/>
    </source>
</evidence>
<reference evidence="28" key="3">
    <citation type="journal article" date="2014" name="Nature">
        <title>Elephant shark genome provides unique insights into gnathostome evolution.</title>
        <authorList>
            <consortium name="International Elephant Shark Genome Sequencing Consortium"/>
            <person name="Venkatesh B."/>
            <person name="Lee A.P."/>
            <person name="Ravi V."/>
            <person name="Maurya A.K."/>
            <person name="Lian M.M."/>
            <person name="Swann J.B."/>
            <person name="Ohta Y."/>
            <person name="Flajnik M.F."/>
            <person name="Sutoh Y."/>
            <person name="Kasahara M."/>
            <person name="Hoon S."/>
            <person name="Gangu V."/>
            <person name="Roy S.W."/>
            <person name="Irimia M."/>
            <person name="Korzh V."/>
            <person name="Kondrychyn I."/>
            <person name="Lim Z.W."/>
            <person name="Tay B.H."/>
            <person name="Tohari S."/>
            <person name="Kong K.W."/>
            <person name="Ho S."/>
            <person name="Lorente-Galdos B."/>
            <person name="Quilez J."/>
            <person name="Marques-Bonet T."/>
            <person name="Raney B.J."/>
            <person name="Ingham P.W."/>
            <person name="Tay A."/>
            <person name="Hillier L.W."/>
            <person name="Minx P."/>
            <person name="Boehm T."/>
            <person name="Wilson R.K."/>
            <person name="Brenner S."/>
            <person name="Warren W.C."/>
        </authorList>
    </citation>
    <scope>NUCLEOTIDE SEQUENCE [LARGE SCALE GENOMIC DNA]</scope>
</reference>
<keyword evidence="16" id="KW-0325">Glycoprotein</keyword>
<dbReference type="Gene3D" id="1.10.510.10">
    <property type="entry name" value="Transferase(Phosphotransferase) domain 1"/>
    <property type="match status" value="1"/>
</dbReference>
<evidence type="ECO:0000313" key="27">
    <source>
        <dbReference type="Ensembl" id="ENSCMIP00000029371.1"/>
    </source>
</evidence>
<keyword evidence="14" id="KW-1015">Disulfide bond</keyword>
<feature type="binding site" evidence="22">
    <location>
        <position position="781"/>
    </location>
    <ligand>
        <name>Mg(2+)</name>
        <dbReference type="ChEBI" id="CHEBI:18420"/>
    </ligand>
</feature>
<evidence type="ECO:0000256" key="17">
    <source>
        <dbReference type="ARBA" id="ARBA00023319"/>
    </source>
</evidence>
<evidence type="ECO:0000256" key="9">
    <source>
        <dbReference type="ARBA" id="ARBA00022777"/>
    </source>
</evidence>
<feature type="binding site" evidence="21 23">
    <location>
        <position position="609"/>
    </location>
    <ligand>
        <name>ATP</name>
        <dbReference type="ChEBI" id="CHEBI:30616"/>
    </ligand>
</feature>
<dbReference type="Pfam" id="PF13927">
    <property type="entry name" value="Ig_3"/>
    <property type="match status" value="1"/>
</dbReference>
<dbReference type="InParanoid" id="A0A4W3IPF0"/>
<evidence type="ECO:0000256" key="5">
    <source>
        <dbReference type="ARBA" id="ARBA00022692"/>
    </source>
</evidence>
<evidence type="ECO:0000256" key="22">
    <source>
        <dbReference type="PIRSR" id="PIRSR000615-3"/>
    </source>
</evidence>
<dbReference type="InterPro" id="IPR020635">
    <property type="entry name" value="Tyr_kinase_cat_dom"/>
</dbReference>
<dbReference type="Ensembl" id="ENSCMIT00000029837.1">
    <property type="protein sequence ID" value="ENSCMIP00000029371.1"/>
    <property type="gene ID" value="ENSCMIG00000012689.1"/>
</dbReference>
<feature type="binding site" evidence="21">
    <location>
        <begin position="582"/>
        <end position="589"/>
    </location>
    <ligand>
        <name>ATP</name>
        <dbReference type="ChEBI" id="CHEBI:30616"/>
    </ligand>
</feature>
<dbReference type="InterPro" id="IPR017441">
    <property type="entry name" value="Protein_kinase_ATP_BS"/>
</dbReference>
<dbReference type="GO" id="GO:0005886">
    <property type="term" value="C:plasma membrane"/>
    <property type="evidence" value="ECO:0007669"/>
    <property type="project" value="UniProtKB-SubCell"/>
</dbReference>
<organism evidence="27 28">
    <name type="scientific">Callorhinchus milii</name>
    <name type="common">Ghost shark</name>
    <dbReference type="NCBI Taxonomy" id="7868"/>
    <lineage>
        <taxon>Eukaryota</taxon>
        <taxon>Metazoa</taxon>
        <taxon>Chordata</taxon>
        <taxon>Craniata</taxon>
        <taxon>Vertebrata</taxon>
        <taxon>Chondrichthyes</taxon>
        <taxon>Holocephali</taxon>
        <taxon>Chimaeriformes</taxon>
        <taxon>Callorhinchidae</taxon>
        <taxon>Callorhinchus</taxon>
    </lineage>
</organism>
<dbReference type="EC" id="2.7.10.1" evidence="19"/>
<feature type="domain" description="Ig-like" evidence="26">
    <location>
        <begin position="208"/>
        <end position="307"/>
    </location>
</feature>
<dbReference type="GO" id="GO:0046427">
    <property type="term" value="P:positive regulation of receptor signaling pathway via JAK-STAT"/>
    <property type="evidence" value="ECO:0007669"/>
    <property type="project" value="TreeGrafter"/>
</dbReference>
<dbReference type="GO" id="GO:0005524">
    <property type="term" value="F:ATP binding"/>
    <property type="evidence" value="ECO:0007669"/>
    <property type="project" value="UniProtKB-UniRule"/>
</dbReference>
<dbReference type="GO" id="GO:0004714">
    <property type="term" value="F:transmembrane receptor protein tyrosine kinase activity"/>
    <property type="evidence" value="ECO:0007669"/>
    <property type="project" value="UniProtKB-EC"/>
</dbReference>
<evidence type="ECO:0000256" key="21">
    <source>
        <dbReference type="PIRSR" id="PIRSR000615-2"/>
    </source>
</evidence>
<dbReference type="SUPFAM" id="SSF56112">
    <property type="entry name" value="Protein kinase-like (PK-like)"/>
    <property type="match status" value="1"/>
</dbReference>
<dbReference type="Pfam" id="PF07714">
    <property type="entry name" value="PK_Tyr_Ser-Thr"/>
    <property type="match status" value="1"/>
</dbReference>
<evidence type="ECO:0000256" key="14">
    <source>
        <dbReference type="ARBA" id="ARBA00023157"/>
    </source>
</evidence>
<evidence type="ECO:0000256" key="11">
    <source>
        <dbReference type="ARBA" id="ARBA00022989"/>
    </source>
</evidence>
<dbReference type="GO" id="GO:0043235">
    <property type="term" value="C:receptor complex"/>
    <property type="evidence" value="ECO:0007669"/>
    <property type="project" value="TreeGrafter"/>
</dbReference>
<gene>
    <name evidence="27" type="primary">kita</name>
</gene>
<dbReference type="STRING" id="7868.ENSCMIP00000029371"/>
<sequence>MPCLVYQSEINIYKTMVEFRTFYFAGFSIPLIFPPGDMLIKKMGDNIYLNCTDKSEVRWQTPTSAKKAIYSHKVRINSAQPKQTGKYTCQNRNTFETTSIYVFVEDSSNLFVVPKGTQKIIDGKEGDNAVIPCRVTTPNITNLKLQWMDGEAMHKNLSYKTDIYTGIQIINLKRYYEGYYACTATKDGEQKRSEKFKLNVIPGNNLPPEITVDKDLVLLKKGEKFETNCEVKNVNHMVKVYWTYPPSAVSTLFVPKVNKSSHHIQDYYRQVQTLSINSVKVNDTGNFTCVAENDFNTSNAVVFLKVVGKVFSYNFNVILGGNLVLKVEFDAYPTPEQTWRRMDGMLFSTSDHYVKSTKHRHRYVNELYLVRVKELEGGTYNFSASNSDASSTVSFDVRINKKNILQKTNESTIRCGIAGFPIPKIEWYYCPGVQRRCSEKGIKIPSSTKIKDQTRFGPVVVESIINTTVLKNNVTVECFSYNKFGEHYDVIHYLKGDNILLENSHQLFTPLLILFAATAGFLCFILAILVYKYQQKPRYQIQWKVVEGIHENNYTYIDPTQLPYDDKWEFPRDKLRFGKTLGAGAFGKVVEAAAYGLTKADSVMTVAVKMLKPSAHSTEKEALMSELKVLSHLGQHINIVNLMGACTVGGPVLVITEYCCFGDLLNFMRRKRDSFIWPENGEQDSGKMQYKNIPDPKDPESCGSYMEMKPSPGAFPQMNSDKRRSMSKGSYSDKENNNEVVEDYTLALDIEDLLSFSYQVAKGMNFLSSKNCIHRDLAARNILLTHGRVAKICDFGLARDIRNDSNYVVKGNARLPVKWMAPESIFDCVYTFESDVWSYGILLWEIFSLGSSPYPGIPVDNNFYKMIKEGYRMLNPEFASEELYEVMKACWDATPLRRPTFEQVVKMIEEQLSYNSKHVNSRHSTVLSAICVVDPNPSALLQATSSSNPPPSQLNKILQETSFVLSVS</sequence>
<evidence type="ECO:0000256" key="7">
    <source>
        <dbReference type="ARBA" id="ARBA00022737"/>
    </source>
</evidence>
<dbReference type="PROSITE" id="PS50835">
    <property type="entry name" value="IG_LIKE"/>
    <property type="match status" value="2"/>
</dbReference>
<evidence type="ECO:0000256" key="8">
    <source>
        <dbReference type="ARBA" id="ARBA00022741"/>
    </source>
</evidence>
<feature type="active site" description="Proton acceptor" evidence="20">
    <location>
        <position position="776"/>
    </location>
</feature>
<dbReference type="InterPro" id="IPR036179">
    <property type="entry name" value="Ig-like_dom_sf"/>
</dbReference>
<feature type="binding site" evidence="21">
    <location>
        <begin position="657"/>
        <end position="663"/>
    </location>
    <ligand>
        <name>ATP</name>
        <dbReference type="ChEBI" id="CHEBI:30616"/>
    </ligand>
</feature>
<keyword evidence="7" id="KW-0677">Repeat</keyword>
<dbReference type="InterPro" id="IPR011009">
    <property type="entry name" value="Kinase-like_dom_sf"/>
</dbReference>
<evidence type="ECO:0000256" key="4">
    <source>
        <dbReference type="ARBA" id="ARBA00022679"/>
    </source>
</evidence>
<dbReference type="Gene3D" id="2.60.40.10">
    <property type="entry name" value="Immunoglobulins"/>
    <property type="match status" value="5"/>
</dbReference>
<feature type="transmembrane region" description="Helical" evidence="19">
    <location>
        <begin position="507"/>
        <end position="531"/>
    </location>
</feature>
<evidence type="ECO:0000259" key="25">
    <source>
        <dbReference type="PROSITE" id="PS50011"/>
    </source>
</evidence>
<dbReference type="SUPFAM" id="SSF48726">
    <property type="entry name" value="Immunoglobulin"/>
    <property type="match status" value="4"/>
</dbReference>
<dbReference type="SMART" id="SM00409">
    <property type="entry name" value="IG"/>
    <property type="match status" value="4"/>
</dbReference>
<dbReference type="GO" id="GO:0030335">
    <property type="term" value="P:positive regulation of cell migration"/>
    <property type="evidence" value="ECO:0007669"/>
    <property type="project" value="TreeGrafter"/>
</dbReference>
<dbReference type="PRINTS" id="PR01832">
    <property type="entry name" value="VEGFRECEPTOR"/>
</dbReference>
<keyword evidence="6" id="KW-0732">Signal</keyword>
<dbReference type="GO" id="GO:0019955">
    <property type="term" value="F:cytokine binding"/>
    <property type="evidence" value="ECO:0007669"/>
    <property type="project" value="UniProtKB-UniRule"/>
</dbReference>
<dbReference type="InterPro" id="IPR003599">
    <property type="entry name" value="Ig_sub"/>
</dbReference>
<dbReference type="PIRSF" id="PIRSF500951">
    <property type="entry name" value="SCGF_recepter"/>
    <property type="match status" value="1"/>
</dbReference>
<keyword evidence="19 22" id="KW-0479">Metal-binding</keyword>
<evidence type="ECO:0000256" key="3">
    <source>
        <dbReference type="ARBA" id="ARBA00022553"/>
    </source>
</evidence>
<dbReference type="InterPro" id="IPR000719">
    <property type="entry name" value="Prot_kinase_dom"/>
</dbReference>
<keyword evidence="4 19" id="KW-0808">Transferase</keyword>
<dbReference type="GO" id="GO:0046872">
    <property type="term" value="F:metal ion binding"/>
    <property type="evidence" value="ECO:0007669"/>
    <property type="project" value="UniProtKB-UniRule"/>
</dbReference>
<dbReference type="GO" id="GO:0019838">
    <property type="term" value="F:growth factor binding"/>
    <property type="evidence" value="ECO:0007669"/>
    <property type="project" value="TreeGrafter"/>
</dbReference>
<keyword evidence="3" id="KW-0597">Phosphoprotein</keyword>
<keyword evidence="2 19" id="KW-1003">Cell membrane</keyword>
<dbReference type="GO" id="GO:0038093">
    <property type="term" value="P:Fc receptor signaling pathway"/>
    <property type="evidence" value="ECO:0007669"/>
    <property type="project" value="UniProtKB-UniRule"/>
</dbReference>
<dbReference type="InterPro" id="IPR008266">
    <property type="entry name" value="Tyr_kinase_AS"/>
</dbReference>
<protein>
    <recommendedName>
        <fullName evidence="19">Mast/stem cell growth factor receptor</fullName>
        <ecNumber evidence="19">2.7.10.1</ecNumber>
    </recommendedName>
</protein>
<feature type="region of interest" description="Disordered" evidence="24">
    <location>
        <begin position="707"/>
        <end position="736"/>
    </location>
</feature>
<comment type="catalytic activity">
    <reaction evidence="18 19">
        <text>L-tyrosyl-[protein] + ATP = O-phospho-L-tyrosyl-[protein] + ADP + H(+)</text>
        <dbReference type="Rhea" id="RHEA:10596"/>
        <dbReference type="Rhea" id="RHEA-COMP:10136"/>
        <dbReference type="Rhea" id="RHEA-COMP:20101"/>
        <dbReference type="ChEBI" id="CHEBI:15378"/>
        <dbReference type="ChEBI" id="CHEBI:30616"/>
        <dbReference type="ChEBI" id="CHEBI:46858"/>
        <dbReference type="ChEBI" id="CHEBI:61978"/>
        <dbReference type="ChEBI" id="CHEBI:456216"/>
        <dbReference type="EC" id="2.7.10.1"/>
    </reaction>
</comment>
<dbReference type="PANTHER" id="PTHR24416">
    <property type="entry name" value="TYROSINE-PROTEIN KINASE RECEPTOR"/>
    <property type="match status" value="1"/>
</dbReference>
<dbReference type="InterPro" id="IPR007110">
    <property type="entry name" value="Ig-like_dom"/>
</dbReference>
<keyword evidence="12 19" id="KW-0472">Membrane</keyword>
<keyword evidence="13 19" id="KW-0829">Tyrosine-protein kinase</keyword>
<proteinExistence type="inferred from homology"/>
<name>A0A4W3IPF0_CALMI</name>
<dbReference type="FunFam" id="1.10.510.10:FF:000177">
    <property type="entry name" value="Mast/stem cell growth factor receptor"/>
    <property type="match status" value="1"/>
</dbReference>
<evidence type="ECO:0000256" key="6">
    <source>
        <dbReference type="ARBA" id="ARBA00022729"/>
    </source>
</evidence>
<evidence type="ECO:0000256" key="18">
    <source>
        <dbReference type="ARBA" id="ARBA00051243"/>
    </source>
</evidence>
<dbReference type="Proteomes" id="UP000314986">
    <property type="component" value="Unassembled WGS sequence"/>
</dbReference>
<keyword evidence="28" id="KW-1185">Reference proteome</keyword>
<evidence type="ECO:0000256" key="13">
    <source>
        <dbReference type="ARBA" id="ARBA00023137"/>
    </source>
</evidence>
<keyword evidence="11 19" id="KW-1133">Transmembrane helix</keyword>
<dbReference type="InterPro" id="IPR001245">
    <property type="entry name" value="Ser-Thr/Tyr_kinase_cat_dom"/>
</dbReference>
<keyword evidence="5 19" id="KW-0812">Transmembrane</keyword>
<dbReference type="PANTHER" id="PTHR24416:SF46">
    <property type="entry name" value="MAST_STEM CELL GROWTH FACTOR RECEPTOR KIT"/>
    <property type="match status" value="1"/>
</dbReference>
<evidence type="ECO:0000256" key="15">
    <source>
        <dbReference type="ARBA" id="ARBA00023170"/>
    </source>
</evidence>
<dbReference type="GO" id="GO:0030183">
    <property type="term" value="P:B cell differentiation"/>
    <property type="evidence" value="ECO:0007669"/>
    <property type="project" value="TreeGrafter"/>
</dbReference>
<accession>A0A4W3IPF0</accession>
<feature type="binding site" evidence="22">
    <location>
        <position position="554"/>
    </location>
    <ligand>
        <name>Mg(2+)</name>
        <dbReference type="ChEBI" id="CHEBI:18420"/>
    </ligand>
</feature>